<dbReference type="Gene3D" id="3.30.70.1210">
    <property type="entry name" value="Crispr-associated protein, domain 2"/>
    <property type="match status" value="1"/>
</dbReference>
<dbReference type="PATRIC" id="fig|1365253.3.peg.3618"/>
<protein>
    <submittedName>
        <fullName evidence="1">CRISPR-associated protein Cse3</fullName>
    </submittedName>
</protein>
<dbReference type="OrthoDB" id="9795689at2"/>
<organism evidence="1 2">
    <name type="scientific">Pseudoalteromonas luteoviolacea NCIMB 1942</name>
    <dbReference type="NCBI Taxonomy" id="1365253"/>
    <lineage>
        <taxon>Bacteria</taxon>
        <taxon>Pseudomonadati</taxon>
        <taxon>Pseudomonadota</taxon>
        <taxon>Gammaproteobacteria</taxon>
        <taxon>Alteromonadales</taxon>
        <taxon>Pseudoalteromonadaceae</taxon>
        <taxon>Pseudoalteromonas</taxon>
    </lineage>
</organism>
<dbReference type="SUPFAM" id="SSF117987">
    <property type="entry name" value="CRISPR-associated protein"/>
    <property type="match status" value="2"/>
</dbReference>
<evidence type="ECO:0000313" key="2">
    <source>
        <dbReference type="Proteomes" id="UP000076587"/>
    </source>
</evidence>
<dbReference type="Pfam" id="PF08798">
    <property type="entry name" value="CRISPR_assoc"/>
    <property type="match status" value="1"/>
</dbReference>
<name>A0A167AMB0_9GAMM</name>
<gene>
    <name evidence="1" type="ORF">N482_15135</name>
</gene>
<comment type="caution">
    <text evidence="1">The sequence shown here is derived from an EMBL/GenBank/DDBJ whole genome shotgun (WGS) entry which is preliminary data.</text>
</comment>
<dbReference type="Proteomes" id="UP000076587">
    <property type="component" value="Unassembled WGS sequence"/>
</dbReference>
<sequence>MSEEVWYETRLYFDPEQQGEDLGYLHPDDLYQQHQWVWRCFEQSDLTQADFMFRVDMTLPVPTVFVRSKRQLKAAIQGWKAVFSKGIEQQIGQGLVQFSLRANPTVDITLKGDKTRRHDVLMHAKKQAQKSNVDVSEAVDTAAKAWLEKKLKQGGLELLSQCIEFSNYKQHKIVKNNNPKAIHLSTLDYFGVAKVTDAQKLEQALLSGVGRSKAFGCGLLLIKPLS</sequence>
<dbReference type="InterPro" id="IPR010179">
    <property type="entry name" value="CRISPR-assoc_prot_Cse3"/>
</dbReference>
<dbReference type="SMART" id="SM01101">
    <property type="entry name" value="CRISPR_assoc"/>
    <property type="match status" value="1"/>
</dbReference>
<evidence type="ECO:0000313" key="1">
    <source>
        <dbReference type="EMBL" id="KZN45571.1"/>
    </source>
</evidence>
<reference evidence="1 2" key="1">
    <citation type="submission" date="2013-07" db="EMBL/GenBank/DDBJ databases">
        <title>Comparative Genomic and Metabolomic Analysis of Twelve Strains of Pseudoalteromonas luteoviolacea.</title>
        <authorList>
            <person name="Vynne N.G."/>
            <person name="Mansson M."/>
            <person name="Gram L."/>
        </authorList>
    </citation>
    <scope>NUCLEOTIDE SEQUENCE [LARGE SCALE GENOMIC DNA]</scope>
    <source>
        <strain evidence="1 2">NCIMB 1942</strain>
    </source>
</reference>
<dbReference type="NCBIfam" id="TIGR01907">
    <property type="entry name" value="casE_Cse3"/>
    <property type="match status" value="1"/>
</dbReference>
<proteinExistence type="predicted"/>
<dbReference type="Gene3D" id="3.30.70.1200">
    <property type="entry name" value="Crispr-associated protein, domain 1"/>
    <property type="match status" value="1"/>
</dbReference>
<accession>A0A167AMB0</accession>
<dbReference type="RefSeq" id="WP_063378058.1">
    <property type="nucleotide sequence ID" value="NZ_AUXT01000181.1"/>
</dbReference>
<dbReference type="AlphaFoldDB" id="A0A167AMB0"/>
<dbReference type="CDD" id="cd09727">
    <property type="entry name" value="Cas6_I-E"/>
    <property type="match status" value="1"/>
</dbReference>
<dbReference type="EMBL" id="AUXT01000181">
    <property type="protein sequence ID" value="KZN45571.1"/>
    <property type="molecule type" value="Genomic_DNA"/>
</dbReference>